<keyword evidence="4" id="KW-0238">DNA-binding</keyword>
<sequence length="310" mass="34203">MKMYVAQSNENVTKAGVPEFTNDKKVVVGELVFGKFNQDQQAILRDDSNAANNNYGDTLMDPTNAIPTDFFGSTIDQHFTNDNNDIDAAVVDAFFSSSTDSTPMFDYDDNQLAGNTVSGSSDNPENWTSLFDDDVEIKVEDVFGADAAGASITQFEQQKPEPVIAIKQEENSMGHNLIIPKTSFLPTPVIEDGKLDSSIKKANRVTKKSTVGSPVSPCLSSVKKDEKVDHLGVVVYNRKKRSQALTPVIPESDDPASLKRAKNTEAARRSRARKLQRMNQLETKVEELLKKNNELENEVRRLRGLLGESA</sequence>
<evidence type="ECO:0000256" key="7">
    <source>
        <dbReference type="ARBA" id="ARBA00023242"/>
    </source>
</evidence>
<dbReference type="InterPro" id="IPR050946">
    <property type="entry name" value="AP-1_TF_bZIP"/>
</dbReference>
<evidence type="ECO:0000256" key="6">
    <source>
        <dbReference type="ARBA" id="ARBA00023163"/>
    </source>
</evidence>
<dbReference type="GO" id="GO:1990139">
    <property type="term" value="P:protein localization to nuclear periphery"/>
    <property type="evidence" value="ECO:0007669"/>
    <property type="project" value="EnsemblFungi"/>
</dbReference>
<evidence type="ECO:0000313" key="12">
    <source>
        <dbReference type="EMBL" id="CAG61848.1"/>
    </source>
</evidence>
<dbReference type="GO" id="GO:1903833">
    <property type="term" value="P:positive regulation of cellular response to amino acid starvation"/>
    <property type="evidence" value="ECO:0007669"/>
    <property type="project" value="EnsemblFungi"/>
</dbReference>
<comment type="subcellular location">
    <subcellularLocation>
        <location evidence="1">Nucleus</location>
    </subcellularLocation>
</comment>
<dbReference type="GO" id="GO:0034198">
    <property type="term" value="P:cellular response to amino acid starvation"/>
    <property type="evidence" value="ECO:0007669"/>
    <property type="project" value="EnsemblFungi"/>
</dbReference>
<dbReference type="OMA" id="PMFEYEN"/>
<protein>
    <recommendedName>
        <fullName evidence="10">BZIP domain-containing protein</fullName>
    </recommendedName>
</protein>
<evidence type="ECO:0000256" key="9">
    <source>
        <dbReference type="SAM" id="MobiDB-lite"/>
    </source>
</evidence>
<dbReference type="HOGENOM" id="CLU_068501_1_0_1"/>
<dbReference type="CGD" id="CAL0134984">
    <property type="gene designation" value="GCN4"/>
</dbReference>
<dbReference type="GO" id="GO:0035556">
    <property type="term" value="P:intracellular signal transduction"/>
    <property type="evidence" value="ECO:0007669"/>
    <property type="project" value="EnsemblFungi"/>
</dbReference>
<keyword evidence="5" id="KW-0010">Activator</keyword>
<keyword evidence="7" id="KW-0539">Nucleus</keyword>
<evidence type="ECO:0000256" key="4">
    <source>
        <dbReference type="ARBA" id="ARBA00023125"/>
    </source>
</evidence>
<comment type="similarity">
    <text evidence="8">Belongs to the bZIP family. GCN4 subfamily.</text>
</comment>
<evidence type="ECO:0000256" key="8">
    <source>
        <dbReference type="ARBA" id="ARBA00061302"/>
    </source>
</evidence>
<dbReference type="FunFam" id="3.30.160.60:FF:001491">
    <property type="entry name" value="Cross-pathway control protein A"/>
    <property type="match status" value="1"/>
</dbReference>
<dbReference type="RefSeq" id="XP_448878.1">
    <property type="nucleotide sequence ID" value="XM_448878.1"/>
</dbReference>
<evidence type="ECO:0000256" key="1">
    <source>
        <dbReference type="ARBA" id="ARBA00004123"/>
    </source>
</evidence>
<dbReference type="GO" id="GO:0000978">
    <property type="term" value="F:RNA polymerase II cis-regulatory region sequence-specific DNA binding"/>
    <property type="evidence" value="ECO:0007669"/>
    <property type="project" value="EnsemblFungi"/>
</dbReference>
<dbReference type="FunCoup" id="Q6FLL6">
    <property type="interactions" value="4324"/>
</dbReference>
<evidence type="ECO:0000256" key="3">
    <source>
        <dbReference type="ARBA" id="ARBA00023015"/>
    </source>
</evidence>
<dbReference type="SUPFAM" id="SSF57959">
    <property type="entry name" value="Leucine zipper domain"/>
    <property type="match status" value="1"/>
</dbReference>
<dbReference type="InterPro" id="IPR046347">
    <property type="entry name" value="bZIP_sf"/>
</dbReference>
<reference evidence="12 13" key="1">
    <citation type="journal article" date="2004" name="Nature">
        <title>Genome evolution in yeasts.</title>
        <authorList>
            <consortium name="Genolevures"/>
            <person name="Dujon B."/>
            <person name="Sherman D."/>
            <person name="Fischer G."/>
            <person name="Durrens P."/>
            <person name="Casaregola S."/>
            <person name="Lafontaine I."/>
            <person name="de Montigny J."/>
            <person name="Marck C."/>
            <person name="Neuveglise C."/>
            <person name="Talla E."/>
            <person name="Goffard N."/>
            <person name="Frangeul L."/>
            <person name="Aigle M."/>
            <person name="Anthouard V."/>
            <person name="Babour A."/>
            <person name="Barbe V."/>
            <person name="Barnay S."/>
            <person name="Blanchin S."/>
            <person name="Beckerich J.M."/>
            <person name="Beyne E."/>
            <person name="Bleykasten C."/>
            <person name="Boisrame A."/>
            <person name="Boyer J."/>
            <person name="Cattolico L."/>
            <person name="Confanioleri F."/>
            <person name="de Daruvar A."/>
            <person name="Despons L."/>
            <person name="Fabre E."/>
            <person name="Fairhead C."/>
            <person name="Ferry-Dumazet H."/>
            <person name="Groppi A."/>
            <person name="Hantraye F."/>
            <person name="Hennequin C."/>
            <person name="Jauniaux N."/>
            <person name="Joyet P."/>
            <person name="Kachouri R."/>
            <person name="Kerrest A."/>
            <person name="Koszul R."/>
            <person name="Lemaire M."/>
            <person name="Lesur I."/>
            <person name="Ma L."/>
            <person name="Muller H."/>
            <person name="Nicaud J.M."/>
            <person name="Nikolski M."/>
            <person name="Oztas S."/>
            <person name="Ozier-Kalogeropoulos O."/>
            <person name="Pellenz S."/>
            <person name="Potier S."/>
            <person name="Richard G.F."/>
            <person name="Straub M.L."/>
            <person name="Suleau A."/>
            <person name="Swennene D."/>
            <person name="Tekaia F."/>
            <person name="Wesolowski-Louvel M."/>
            <person name="Westhof E."/>
            <person name="Wirth B."/>
            <person name="Zeniou-Meyer M."/>
            <person name="Zivanovic I."/>
            <person name="Bolotin-Fukuhara M."/>
            <person name="Thierry A."/>
            <person name="Bouchier C."/>
            <person name="Caudron B."/>
            <person name="Scarpelli C."/>
            <person name="Gaillardin C."/>
            <person name="Weissenbach J."/>
            <person name="Wincker P."/>
            <person name="Souciet J.L."/>
        </authorList>
    </citation>
    <scope>NUCLEOTIDE SEQUENCE [LARGE SCALE GENOMIC DNA]</scope>
    <source>
        <strain evidence="13">ATCC 2001 / BCRC 20586 / JCM 3761 / NBRC 0622 / NRRL Y-65 / CBS 138</strain>
    </source>
</reference>
<evidence type="ECO:0000256" key="2">
    <source>
        <dbReference type="ARBA" id="ARBA00022605"/>
    </source>
</evidence>
<dbReference type="PANTHER" id="PTHR11462">
    <property type="entry name" value="JUN TRANSCRIPTION FACTOR-RELATED"/>
    <property type="match status" value="1"/>
</dbReference>
<dbReference type="Gene3D" id="3.30.160.60">
    <property type="entry name" value="Classic Zinc Finger"/>
    <property type="match status" value="1"/>
</dbReference>
<dbReference type="EMBL" id="CR380958">
    <property type="protein sequence ID" value="CAG61848.1"/>
    <property type="molecule type" value="Genomic_DNA"/>
</dbReference>
<dbReference type="Proteomes" id="UP000002428">
    <property type="component" value="Chromosome L"/>
</dbReference>
<dbReference type="KEGG" id="cgr:2890908"/>
<dbReference type="GO" id="GO:0005667">
    <property type="term" value="C:transcription regulator complex"/>
    <property type="evidence" value="ECO:0007669"/>
    <property type="project" value="TreeGrafter"/>
</dbReference>
<dbReference type="GO" id="GO:0001080">
    <property type="term" value="P:nitrogen catabolite activation of transcription from RNA polymerase II promoter"/>
    <property type="evidence" value="ECO:0007669"/>
    <property type="project" value="TreeGrafter"/>
</dbReference>
<dbReference type="GO" id="GO:0008652">
    <property type="term" value="P:amino acid biosynthetic process"/>
    <property type="evidence" value="ECO:0007669"/>
    <property type="project" value="UniProtKB-KW"/>
</dbReference>
<evidence type="ECO:0000313" key="11">
    <source>
        <dbReference type="CGD" id="CAL0134984"/>
    </source>
</evidence>
<dbReference type="GeneID" id="2890908"/>
<dbReference type="InParanoid" id="Q6FLL6"/>
<evidence type="ECO:0000256" key="5">
    <source>
        <dbReference type="ARBA" id="ARBA00023159"/>
    </source>
</evidence>
<dbReference type="CDD" id="cd12192">
    <property type="entry name" value="GCN4_cent"/>
    <property type="match status" value="1"/>
</dbReference>
<dbReference type="Pfam" id="PF07716">
    <property type="entry name" value="bZIP_2"/>
    <property type="match status" value="1"/>
</dbReference>
<evidence type="ECO:0000259" key="10">
    <source>
        <dbReference type="PROSITE" id="PS50217"/>
    </source>
</evidence>
<dbReference type="GO" id="GO:0045899">
    <property type="term" value="P:positive regulation of RNA polymerase II transcription preinitiation complex assembly"/>
    <property type="evidence" value="ECO:0007669"/>
    <property type="project" value="EnsemblFungi"/>
</dbReference>
<dbReference type="STRING" id="284593.Q6FLL6"/>
<evidence type="ECO:0000313" key="13">
    <source>
        <dbReference type="Proteomes" id="UP000002428"/>
    </source>
</evidence>
<dbReference type="GO" id="GO:0036033">
    <property type="term" value="F:mediator complex binding"/>
    <property type="evidence" value="ECO:0007669"/>
    <property type="project" value="EnsemblFungi"/>
</dbReference>
<name>Q6FLL6_CANGA</name>
<dbReference type="PROSITE" id="PS00036">
    <property type="entry name" value="BZIP_BASIC"/>
    <property type="match status" value="1"/>
</dbReference>
<dbReference type="GO" id="GO:0005634">
    <property type="term" value="C:nucleus"/>
    <property type="evidence" value="ECO:0007669"/>
    <property type="project" value="UniProtKB-SubCell"/>
</dbReference>
<proteinExistence type="inferred from homology"/>
<dbReference type="GO" id="GO:0061629">
    <property type="term" value="F:RNA polymerase II-specific DNA-binding transcription factor binding"/>
    <property type="evidence" value="ECO:0007669"/>
    <property type="project" value="EnsemblFungi"/>
</dbReference>
<keyword evidence="2" id="KW-0028">Amino-acid biosynthesis</keyword>
<dbReference type="GO" id="GO:0010688">
    <property type="term" value="P:negative regulation of ribosomal protein gene transcription by RNA polymerase II"/>
    <property type="evidence" value="ECO:0007669"/>
    <property type="project" value="EnsemblFungi"/>
</dbReference>
<dbReference type="VEuPathDB" id="FungiDB:CAGL0L02475g"/>
<keyword evidence="6" id="KW-0804">Transcription</keyword>
<dbReference type="GO" id="GO:0042802">
    <property type="term" value="F:identical protein binding"/>
    <property type="evidence" value="ECO:0007669"/>
    <property type="project" value="EnsemblFungi"/>
</dbReference>
<dbReference type="GO" id="GO:0003682">
    <property type="term" value="F:chromatin binding"/>
    <property type="evidence" value="ECO:0007669"/>
    <property type="project" value="EnsemblFungi"/>
</dbReference>
<dbReference type="PROSITE" id="PS50217">
    <property type="entry name" value="BZIP"/>
    <property type="match status" value="1"/>
</dbReference>
<organism evidence="12 13">
    <name type="scientific">Candida glabrata (strain ATCC 2001 / BCRC 20586 / JCM 3761 / NBRC 0622 / NRRL Y-65 / CBS 138)</name>
    <name type="common">Yeast</name>
    <name type="synonym">Nakaseomyces glabratus</name>
    <dbReference type="NCBI Taxonomy" id="284593"/>
    <lineage>
        <taxon>Eukaryota</taxon>
        <taxon>Fungi</taxon>
        <taxon>Dikarya</taxon>
        <taxon>Ascomycota</taxon>
        <taxon>Saccharomycotina</taxon>
        <taxon>Saccharomycetes</taxon>
        <taxon>Saccharomycetales</taxon>
        <taxon>Saccharomycetaceae</taxon>
        <taxon>Nakaseomyces</taxon>
    </lineage>
</organism>
<keyword evidence="13" id="KW-1185">Reference proteome</keyword>
<feature type="domain" description="BZIP" evidence="10">
    <location>
        <begin position="253"/>
        <end position="303"/>
    </location>
</feature>
<dbReference type="SMART" id="SM00338">
    <property type="entry name" value="BRLZ"/>
    <property type="match status" value="1"/>
</dbReference>
<dbReference type="PANTHER" id="PTHR11462:SF35">
    <property type="entry name" value="TRANSCRIPTION FACTOR JRA"/>
    <property type="match status" value="1"/>
</dbReference>
<gene>
    <name evidence="11" type="primary">GCN4</name>
    <name evidence="11 12" type="ordered locus">CAGL0L02475g</name>
</gene>
<dbReference type="eggNOG" id="KOG0837">
    <property type="taxonomic scope" value="Eukaryota"/>
</dbReference>
<accession>Q6FLL6</accession>
<dbReference type="CDD" id="cd12193">
    <property type="entry name" value="bZIP_GCN4"/>
    <property type="match status" value="1"/>
</dbReference>
<dbReference type="InterPro" id="IPR004827">
    <property type="entry name" value="bZIP"/>
</dbReference>
<feature type="region of interest" description="Disordered" evidence="9">
    <location>
        <begin position="248"/>
        <end position="274"/>
    </location>
</feature>
<keyword evidence="3" id="KW-0805">Transcription regulation</keyword>
<dbReference type="AlphaFoldDB" id="Q6FLL6"/>
<dbReference type="GO" id="GO:0001228">
    <property type="term" value="F:DNA-binding transcription activator activity, RNA polymerase II-specific"/>
    <property type="evidence" value="ECO:0007669"/>
    <property type="project" value="EnsemblFungi"/>
</dbReference>